<dbReference type="EMBL" id="FPHF01000105">
    <property type="protein sequence ID" value="SFV68166.1"/>
    <property type="molecule type" value="Genomic_DNA"/>
</dbReference>
<proteinExistence type="predicted"/>
<feature type="compositionally biased region" description="Basic and acidic residues" evidence="1">
    <location>
        <begin position="1"/>
        <end position="14"/>
    </location>
</feature>
<accession>A0A1W1CQT3</accession>
<sequence>MKETIMAKGKDSQKSTKKAPAKTLKEKREDKKAKKAGNA</sequence>
<gene>
    <name evidence="2" type="ORF">MNB_SM-4-1355</name>
</gene>
<evidence type="ECO:0000256" key="1">
    <source>
        <dbReference type="SAM" id="MobiDB-lite"/>
    </source>
</evidence>
<evidence type="ECO:0000313" key="2">
    <source>
        <dbReference type="EMBL" id="SFV68166.1"/>
    </source>
</evidence>
<feature type="compositionally biased region" description="Basic and acidic residues" evidence="1">
    <location>
        <begin position="23"/>
        <end position="32"/>
    </location>
</feature>
<organism evidence="2">
    <name type="scientific">hydrothermal vent metagenome</name>
    <dbReference type="NCBI Taxonomy" id="652676"/>
    <lineage>
        <taxon>unclassified sequences</taxon>
        <taxon>metagenomes</taxon>
        <taxon>ecological metagenomes</taxon>
    </lineage>
</organism>
<dbReference type="AlphaFoldDB" id="A0A1W1CQT3"/>
<name>A0A1W1CQT3_9ZZZZ</name>
<reference evidence="2" key="1">
    <citation type="submission" date="2016-10" db="EMBL/GenBank/DDBJ databases">
        <authorList>
            <person name="de Groot N.N."/>
        </authorList>
    </citation>
    <scope>NUCLEOTIDE SEQUENCE</scope>
</reference>
<protein>
    <submittedName>
        <fullName evidence="2">Uncharacterized protein</fullName>
    </submittedName>
</protein>
<feature type="region of interest" description="Disordered" evidence="1">
    <location>
        <begin position="1"/>
        <end position="39"/>
    </location>
</feature>